<feature type="compositionally biased region" description="Polar residues" evidence="1">
    <location>
        <begin position="19"/>
        <end position="29"/>
    </location>
</feature>
<dbReference type="Proteomes" id="UP000324705">
    <property type="component" value="Chromosome 2B"/>
</dbReference>
<evidence type="ECO:0000313" key="4">
    <source>
        <dbReference type="Proteomes" id="UP000324705"/>
    </source>
</evidence>
<feature type="domain" description="Retrovirus-related Pol polyprotein from transposon TNT 1-94-like beta-barrel" evidence="2">
    <location>
        <begin position="35"/>
        <end position="111"/>
    </location>
</feature>
<proteinExistence type="predicted"/>
<dbReference type="Gramene" id="TRITD2Bv1G000020.1">
    <property type="protein sequence ID" value="TRITD2Bv1G000020.1"/>
    <property type="gene ID" value="TRITD2Bv1G000020"/>
</dbReference>
<feature type="region of interest" description="Disordered" evidence="1">
    <location>
        <begin position="1"/>
        <end position="30"/>
    </location>
</feature>
<evidence type="ECO:0000259" key="2">
    <source>
        <dbReference type="Pfam" id="PF22936"/>
    </source>
</evidence>
<reference evidence="3 4" key="1">
    <citation type="submission" date="2017-09" db="EMBL/GenBank/DDBJ databases">
        <authorList>
            <consortium name="International Durum Wheat Genome Sequencing Consortium (IDWGSC)"/>
            <person name="Milanesi L."/>
        </authorList>
    </citation>
    <scope>NUCLEOTIDE SEQUENCE [LARGE SCALE GENOMIC DNA]</scope>
    <source>
        <strain evidence="4">cv. Svevo</strain>
    </source>
</reference>
<organism evidence="3 4">
    <name type="scientific">Triticum turgidum subsp. durum</name>
    <name type="common">Durum wheat</name>
    <name type="synonym">Triticum durum</name>
    <dbReference type="NCBI Taxonomy" id="4567"/>
    <lineage>
        <taxon>Eukaryota</taxon>
        <taxon>Viridiplantae</taxon>
        <taxon>Streptophyta</taxon>
        <taxon>Embryophyta</taxon>
        <taxon>Tracheophyta</taxon>
        <taxon>Spermatophyta</taxon>
        <taxon>Magnoliopsida</taxon>
        <taxon>Liliopsida</taxon>
        <taxon>Poales</taxon>
        <taxon>Poaceae</taxon>
        <taxon>BOP clade</taxon>
        <taxon>Pooideae</taxon>
        <taxon>Triticodae</taxon>
        <taxon>Triticeae</taxon>
        <taxon>Triticinae</taxon>
        <taxon>Triticum</taxon>
    </lineage>
</organism>
<dbReference type="AlphaFoldDB" id="A0A9R1RFP1"/>
<protein>
    <recommendedName>
        <fullName evidence="2">Retrovirus-related Pol polyprotein from transposon TNT 1-94-like beta-barrel domain-containing protein</fullName>
    </recommendedName>
</protein>
<dbReference type="EMBL" id="LT934114">
    <property type="protein sequence ID" value="VAH39612.1"/>
    <property type="molecule type" value="Genomic_DNA"/>
</dbReference>
<accession>A0A9R1RFP1</accession>
<feature type="compositionally biased region" description="Polar residues" evidence="1">
    <location>
        <begin position="1"/>
        <end position="11"/>
    </location>
</feature>
<evidence type="ECO:0000313" key="3">
    <source>
        <dbReference type="EMBL" id="VAH39612.1"/>
    </source>
</evidence>
<keyword evidence="4" id="KW-1185">Reference proteome</keyword>
<name>A0A9R1RFP1_TRITD</name>
<sequence length="150" mass="16559">MVSRRCSSQKITRSEPISADNSSLLTPDTTPKRSWRIASAAQQHMTGYLKYLTDYTPASGDQVIDTPTKGRMPFHGRGSVNTKNMTLRDVLYVPGLEANLVSTGQLAELGYTISIGPYGCHVYKDDEGVDLVGKAHYVDGYLLELDFLRV</sequence>
<gene>
    <name evidence="3" type="ORF">TRITD_2Bv1G000020</name>
</gene>
<dbReference type="Pfam" id="PF22936">
    <property type="entry name" value="Pol_BBD"/>
    <property type="match status" value="1"/>
</dbReference>
<dbReference type="OMA" id="QHMTGYL"/>
<dbReference type="InterPro" id="IPR054722">
    <property type="entry name" value="PolX-like_BBD"/>
</dbReference>
<evidence type="ECO:0000256" key="1">
    <source>
        <dbReference type="SAM" id="MobiDB-lite"/>
    </source>
</evidence>